<organism evidence="2">
    <name type="scientific">bioreactor metagenome</name>
    <dbReference type="NCBI Taxonomy" id="1076179"/>
    <lineage>
        <taxon>unclassified sequences</taxon>
        <taxon>metagenomes</taxon>
        <taxon>ecological metagenomes</taxon>
    </lineage>
</organism>
<sequence>MDLLWFYIAVVLAISDELHSLIMWKFLHNFYIIFGGLIQEIVYSNLQAWLIHEGLEAVFHFFILSIVFFSVEIGFLGGLVHFVIDVIHSLTIKHMSHIEHRALHFVFESLFFICIFGL</sequence>
<dbReference type="EMBL" id="VSSQ01000019">
    <property type="protein sequence ID" value="MPL62942.1"/>
    <property type="molecule type" value="Genomic_DNA"/>
</dbReference>
<feature type="transmembrane region" description="Helical" evidence="1">
    <location>
        <begin position="57"/>
        <end position="84"/>
    </location>
</feature>
<gene>
    <name evidence="2" type="ORF">SDC9_08562</name>
</gene>
<dbReference type="AlphaFoldDB" id="A0A644T9W2"/>
<evidence type="ECO:0000256" key="1">
    <source>
        <dbReference type="SAM" id="Phobius"/>
    </source>
</evidence>
<feature type="transmembrane region" description="Helical" evidence="1">
    <location>
        <begin position="6"/>
        <end position="24"/>
    </location>
</feature>
<proteinExistence type="predicted"/>
<accession>A0A644T9W2</accession>
<evidence type="ECO:0000313" key="2">
    <source>
        <dbReference type="EMBL" id="MPL62942.1"/>
    </source>
</evidence>
<comment type="caution">
    <text evidence="2">The sequence shown here is derived from an EMBL/GenBank/DDBJ whole genome shotgun (WGS) entry which is preliminary data.</text>
</comment>
<reference evidence="2" key="1">
    <citation type="submission" date="2019-08" db="EMBL/GenBank/DDBJ databases">
        <authorList>
            <person name="Kucharzyk K."/>
            <person name="Murdoch R.W."/>
            <person name="Higgins S."/>
            <person name="Loffler F."/>
        </authorList>
    </citation>
    <scope>NUCLEOTIDE SEQUENCE</scope>
</reference>
<keyword evidence="1" id="KW-0812">Transmembrane</keyword>
<feature type="transmembrane region" description="Helical" evidence="1">
    <location>
        <begin position="31"/>
        <end position="51"/>
    </location>
</feature>
<name>A0A644T9W2_9ZZZZ</name>
<keyword evidence="1" id="KW-0472">Membrane</keyword>
<protein>
    <submittedName>
        <fullName evidence="2">Uncharacterized protein</fullName>
    </submittedName>
</protein>
<keyword evidence="1" id="KW-1133">Transmembrane helix</keyword>